<evidence type="ECO:0000256" key="2">
    <source>
        <dbReference type="ARBA" id="ARBA00022801"/>
    </source>
</evidence>
<dbReference type="PANTHER" id="PTHR45626">
    <property type="entry name" value="TRANSCRIPTION TERMINATION FACTOR 2-RELATED"/>
    <property type="match status" value="1"/>
</dbReference>
<evidence type="ECO:0000259" key="4">
    <source>
        <dbReference type="PROSITE" id="PS51192"/>
    </source>
</evidence>
<dbReference type="SUPFAM" id="SSF52540">
    <property type="entry name" value="P-loop containing nucleoside triphosphate hydrolases"/>
    <property type="match status" value="1"/>
</dbReference>
<dbReference type="InterPro" id="IPR027417">
    <property type="entry name" value="P-loop_NTPase"/>
</dbReference>
<reference evidence="5 6" key="1">
    <citation type="submission" date="2023-09" db="EMBL/GenBank/DDBJ databases">
        <title>Multi-omics analysis of a traditional fermented food reveals byproduct-associated fungal strains for waste-to-food upcycling.</title>
        <authorList>
            <consortium name="Lawrence Berkeley National Laboratory"/>
            <person name="Rekdal V.M."/>
            <person name="Villalobos-Escobedo J.M."/>
            <person name="Rodriguez-Valeron N."/>
            <person name="Garcia M.O."/>
            <person name="Vasquez D.P."/>
            <person name="Damayanti I."/>
            <person name="Sorensen P.M."/>
            <person name="Baidoo E.E."/>
            <person name="De Carvalho A.C."/>
            <person name="Riley R."/>
            <person name="Lipzen A."/>
            <person name="He G."/>
            <person name="Yan M."/>
            <person name="Haridas S."/>
            <person name="Daum C."/>
            <person name="Yoshinaga Y."/>
            <person name="Ng V."/>
            <person name="Grigoriev I.V."/>
            <person name="Munk R."/>
            <person name="Nuraida L."/>
            <person name="Wijaya C.H."/>
            <person name="Morales P.-C."/>
            <person name="Keasling J.D."/>
        </authorList>
    </citation>
    <scope>NUCLEOTIDE SEQUENCE [LARGE SCALE GENOMIC DNA]</scope>
    <source>
        <strain evidence="5 6">FGSC 2613</strain>
    </source>
</reference>
<dbReference type="PROSITE" id="PS51192">
    <property type="entry name" value="HELICASE_ATP_BIND_1"/>
    <property type="match status" value="1"/>
</dbReference>
<dbReference type="InterPro" id="IPR000330">
    <property type="entry name" value="SNF2_N"/>
</dbReference>
<evidence type="ECO:0000256" key="1">
    <source>
        <dbReference type="ARBA" id="ARBA00022741"/>
    </source>
</evidence>
<dbReference type="Gene3D" id="3.40.50.10810">
    <property type="entry name" value="Tandem AAA-ATPase domain"/>
    <property type="match status" value="1"/>
</dbReference>
<keyword evidence="2" id="KW-0378">Hydrolase</keyword>
<keyword evidence="6" id="KW-1185">Reference proteome</keyword>
<keyword evidence="3" id="KW-0067">ATP-binding</keyword>
<dbReference type="Pfam" id="PF00176">
    <property type="entry name" value="SNF2-rel_dom"/>
    <property type="match status" value="1"/>
</dbReference>
<dbReference type="InterPro" id="IPR038718">
    <property type="entry name" value="SNF2-like_sf"/>
</dbReference>
<dbReference type="InterPro" id="IPR050628">
    <property type="entry name" value="SNF2_RAD54_helicase_TF"/>
</dbReference>
<comment type="caution">
    <text evidence="5">The sequence shown here is derived from an EMBL/GenBank/DDBJ whole genome shotgun (WGS) entry which is preliminary data.</text>
</comment>
<dbReference type="InterPro" id="IPR014001">
    <property type="entry name" value="Helicase_ATP-bd"/>
</dbReference>
<dbReference type="SMART" id="SM00487">
    <property type="entry name" value="DEXDc"/>
    <property type="match status" value="1"/>
</dbReference>
<dbReference type="EMBL" id="JAVLET010000004">
    <property type="protein sequence ID" value="KAL0471244.1"/>
    <property type="molecule type" value="Genomic_DNA"/>
</dbReference>
<evidence type="ECO:0000256" key="3">
    <source>
        <dbReference type="ARBA" id="ARBA00022840"/>
    </source>
</evidence>
<evidence type="ECO:0000313" key="6">
    <source>
        <dbReference type="Proteomes" id="UP001451303"/>
    </source>
</evidence>
<organism evidence="5 6">
    <name type="scientific">Neurospora intermedia</name>
    <dbReference type="NCBI Taxonomy" id="5142"/>
    <lineage>
        <taxon>Eukaryota</taxon>
        <taxon>Fungi</taxon>
        <taxon>Dikarya</taxon>
        <taxon>Ascomycota</taxon>
        <taxon>Pezizomycotina</taxon>
        <taxon>Sordariomycetes</taxon>
        <taxon>Sordariomycetidae</taxon>
        <taxon>Sordariales</taxon>
        <taxon>Sordariaceae</taxon>
        <taxon>Neurospora</taxon>
    </lineage>
</organism>
<evidence type="ECO:0000313" key="5">
    <source>
        <dbReference type="EMBL" id="KAL0471244.1"/>
    </source>
</evidence>
<protein>
    <submittedName>
        <fullName evidence="5">SNF2 family N-terminal domain-containing protein</fullName>
    </submittedName>
</protein>
<dbReference type="PANTHER" id="PTHR45626:SF22">
    <property type="entry name" value="DNA REPAIR PROTEIN RAD5"/>
    <property type="match status" value="1"/>
</dbReference>
<accession>A0ABR3DF58</accession>
<feature type="domain" description="Helicase ATP-binding" evidence="4">
    <location>
        <begin position="332"/>
        <end position="438"/>
    </location>
</feature>
<gene>
    <name evidence="5" type="ORF">QR685DRAFT_572231</name>
</gene>
<name>A0ABR3DF58_NEUIN</name>
<proteinExistence type="predicted"/>
<sequence>MATHHPTTKRRFSNTFKESAASNSRMQICYGALFDGRAQCLDGFEALKSQLQHNSNHVSFVSFPVKRFGSFFCLSSEDRTAVAVVDQRTQNWLAALDHIPNVRFDALFAAGSLMKRRKGIKKDAVLEGMSVNVFGPRDKAVEDDAADRLGDVSAFLQHPRKLSREVVYSNPQWLALPGYDRNMNHLVGTYINDDSLWAVRARIASEINGILDSLDEVSSEESLPFYPPLGLKSRLKRHQLQAVIFILKRESGNQFSQASNANVSTSMRPRHLTILTTILCTIEDARNFPHFSFLSQNVAQPDGRTPTQATLVVVPSALAGSLVSRYKLCTSSHMPGALNLILFHGQDRHKNPDTLATTDVVLTTYGTLAADYKKVRLLQKMDWYRVVLDEAHWIRKASSQQFRAATSLSTSRRWCLTGTPIQNKLDDLASLAQFLRVPPYPDKTMFRKHVLEPLEKRDQGCADPLRVLASPTYPKKILYLQLSKEEQDAYDKILSTAKRALDDIVSSADKTKQDKNEKVTVLFTALTGLRRLCDLGTLPPIQSSPCDPGQPTEDADMLCELCSLQDADESLLLKDHQFCPECSQPLHSKRSASKTGYLTPASLSGTVSDRAMSPLILSMDNGQSTKLLKVRDNVLQALQAQRGIKHPRHPAITHNLLVCQAEIP</sequence>
<dbReference type="CDD" id="cd18008">
    <property type="entry name" value="DEXDc_SHPRH-like"/>
    <property type="match status" value="1"/>
</dbReference>
<dbReference type="Proteomes" id="UP001451303">
    <property type="component" value="Unassembled WGS sequence"/>
</dbReference>
<keyword evidence="1" id="KW-0547">Nucleotide-binding</keyword>